<dbReference type="InterPro" id="IPR000719">
    <property type="entry name" value="Prot_kinase_dom"/>
</dbReference>
<feature type="domain" description="Protein kinase" evidence="1">
    <location>
        <begin position="1"/>
        <end position="79"/>
    </location>
</feature>
<accession>A0A8H4AWF4</accession>
<keyword evidence="3" id="KW-1185">Reference proteome</keyword>
<comment type="caution">
    <text evidence="2">The sequence shown here is derived from an EMBL/GenBank/DDBJ whole genome shotgun (WGS) entry which is preliminary data.</text>
</comment>
<dbReference type="Gene3D" id="1.10.510.10">
    <property type="entry name" value="Transferase(Phosphotransferase) domain 1"/>
    <property type="match status" value="1"/>
</dbReference>
<evidence type="ECO:0000259" key="1">
    <source>
        <dbReference type="PROSITE" id="PS50011"/>
    </source>
</evidence>
<dbReference type="PROSITE" id="PS50011">
    <property type="entry name" value="PROTEIN_KINASE_DOM"/>
    <property type="match status" value="1"/>
</dbReference>
<dbReference type="EMBL" id="WTPW01000174">
    <property type="protein sequence ID" value="KAF0539132.1"/>
    <property type="molecule type" value="Genomic_DNA"/>
</dbReference>
<keyword evidence="2" id="KW-0418">Kinase</keyword>
<gene>
    <name evidence="2" type="ORF">F8M41_007294</name>
</gene>
<evidence type="ECO:0000313" key="3">
    <source>
        <dbReference type="Proteomes" id="UP000439903"/>
    </source>
</evidence>
<sequence>METEIAHLGIVLWEISSGKLPFKDIEDQERIQSIVRGTREVLVEDAPIEYEELYKQCLDHDPDKRPDIKSVLNQLNNMVELRKIK</sequence>
<dbReference type="GO" id="GO:0004672">
    <property type="term" value="F:protein kinase activity"/>
    <property type="evidence" value="ECO:0007669"/>
    <property type="project" value="InterPro"/>
</dbReference>
<name>A0A8H4AWF4_GIGMA</name>
<dbReference type="InterPro" id="IPR001245">
    <property type="entry name" value="Ser-Thr/Tyr_kinase_cat_dom"/>
</dbReference>
<dbReference type="AlphaFoldDB" id="A0A8H4AWF4"/>
<protein>
    <submittedName>
        <fullName evidence="2">Kinase-like protein</fullName>
    </submittedName>
</protein>
<proteinExistence type="predicted"/>
<dbReference type="Proteomes" id="UP000439903">
    <property type="component" value="Unassembled WGS sequence"/>
</dbReference>
<reference evidence="2 3" key="1">
    <citation type="journal article" date="2019" name="Environ. Microbiol.">
        <title>At the nexus of three kingdoms: the genome of the mycorrhizal fungus Gigaspora margarita provides insights into plant, endobacterial and fungal interactions.</title>
        <authorList>
            <person name="Venice F."/>
            <person name="Ghignone S."/>
            <person name="Salvioli di Fossalunga A."/>
            <person name="Amselem J."/>
            <person name="Novero M."/>
            <person name="Xianan X."/>
            <person name="Sedzielewska Toro K."/>
            <person name="Morin E."/>
            <person name="Lipzen A."/>
            <person name="Grigoriev I.V."/>
            <person name="Henrissat B."/>
            <person name="Martin F.M."/>
            <person name="Bonfante P."/>
        </authorList>
    </citation>
    <scope>NUCLEOTIDE SEQUENCE [LARGE SCALE GENOMIC DNA]</scope>
    <source>
        <strain evidence="2 3">BEG34</strain>
    </source>
</reference>
<dbReference type="GO" id="GO:0005524">
    <property type="term" value="F:ATP binding"/>
    <property type="evidence" value="ECO:0007669"/>
    <property type="project" value="InterPro"/>
</dbReference>
<dbReference type="OrthoDB" id="2353542at2759"/>
<keyword evidence="2" id="KW-0808">Transferase</keyword>
<dbReference type="InterPro" id="IPR011009">
    <property type="entry name" value="Kinase-like_dom_sf"/>
</dbReference>
<dbReference type="Pfam" id="PF07714">
    <property type="entry name" value="PK_Tyr_Ser-Thr"/>
    <property type="match status" value="1"/>
</dbReference>
<dbReference type="SUPFAM" id="SSF56112">
    <property type="entry name" value="Protein kinase-like (PK-like)"/>
    <property type="match status" value="1"/>
</dbReference>
<evidence type="ECO:0000313" key="2">
    <source>
        <dbReference type="EMBL" id="KAF0539132.1"/>
    </source>
</evidence>
<organism evidence="2 3">
    <name type="scientific">Gigaspora margarita</name>
    <dbReference type="NCBI Taxonomy" id="4874"/>
    <lineage>
        <taxon>Eukaryota</taxon>
        <taxon>Fungi</taxon>
        <taxon>Fungi incertae sedis</taxon>
        <taxon>Mucoromycota</taxon>
        <taxon>Glomeromycotina</taxon>
        <taxon>Glomeromycetes</taxon>
        <taxon>Diversisporales</taxon>
        <taxon>Gigasporaceae</taxon>
        <taxon>Gigaspora</taxon>
    </lineage>
</organism>